<dbReference type="GO" id="GO:0017017">
    <property type="term" value="F:MAP kinase tyrosine/serine/threonine phosphatase activity"/>
    <property type="evidence" value="ECO:0007669"/>
    <property type="project" value="TreeGrafter"/>
</dbReference>
<keyword evidence="3" id="KW-0378">Hydrolase</keyword>
<feature type="region of interest" description="Disordered" evidence="5">
    <location>
        <begin position="1"/>
        <end position="30"/>
    </location>
</feature>
<evidence type="ECO:0000256" key="1">
    <source>
        <dbReference type="ARBA" id="ARBA00008601"/>
    </source>
</evidence>
<protein>
    <recommendedName>
        <fullName evidence="2">protein-tyrosine-phosphatase</fullName>
        <ecNumber evidence="2">3.1.3.48</ecNumber>
    </recommendedName>
</protein>
<dbReference type="STRING" id="576137.A0A1L7X8W4"/>
<reference evidence="8 9" key="1">
    <citation type="submission" date="2016-03" db="EMBL/GenBank/DDBJ databases">
        <authorList>
            <person name="Ploux O."/>
        </authorList>
    </citation>
    <scope>NUCLEOTIDE SEQUENCE [LARGE SCALE GENOMIC DNA]</scope>
    <source>
        <strain evidence="8 9">UAMH 11012</strain>
    </source>
</reference>
<feature type="domain" description="Tyrosine-protein phosphatase" evidence="6">
    <location>
        <begin position="49"/>
        <end position="182"/>
    </location>
</feature>
<keyword evidence="4" id="KW-0904">Protein phosphatase</keyword>
<dbReference type="PROSITE" id="PS50054">
    <property type="entry name" value="TYR_PHOSPHATASE_DUAL"/>
    <property type="match status" value="1"/>
</dbReference>
<dbReference type="CDD" id="cd14498">
    <property type="entry name" value="DSP"/>
    <property type="match status" value="1"/>
</dbReference>
<proteinExistence type="inferred from homology"/>
<evidence type="ECO:0000259" key="6">
    <source>
        <dbReference type="PROSITE" id="PS50054"/>
    </source>
</evidence>
<dbReference type="GO" id="GO:0008330">
    <property type="term" value="F:protein tyrosine/threonine phosphatase activity"/>
    <property type="evidence" value="ECO:0007669"/>
    <property type="project" value="TreeGrafter"/>
</dbReference>
<dbReference type="InterPro" id="IPR000387">
    <property type="entry name" value="Tyr_Pase_dom"/>
</dbReference>
<dbReference type="GO" id="GO:0033550">
    <property type="term" value="F:MAP kinase tyrosine phosphatase activity"/>
    <property type="evidence" value="ECO:0007669"/>
    <property type="project" value="TreeGrafter"/>
</dbReference>
<evidence type="ECO:0000313" key="9">
    <source>
        <dbReference type="Proteomes" id="UP000184330"/>
    </source>
</evidence>
<dbReference type="EMBL" id="FJOG01000018">
    <property type="protein sequence ID" value="CZR61452.1"/>
    <property type="molecule type" value="Genomic_DNA"/>
</dbReference>
<dbReference type="OrthoDB" id="10252009at2759"/>
<evidence type="ECO:0000256" key="4">
    <source>
        <dbReference type="ARBA" id="ARBA00022912"/>
    </source>
</evidence>
<dbReference type="SUPFAM" id="SSF52799">
    <property type="entry name" value="(Phosphotyrosine protein) phosphatases II"/>
    <property type="match status" value="1"/>
</dbReference>
<dbReference type="SMART" id="SM00195">
    <property type="entry name" value="DSPc"/>
    <property type="match status" value="1"/>
</dbReference>
<name>A0A1L7X8W4_9HELO</name>
<dbReference type="GO" id="GO:0043409">
    <property type="term" value="P:negative regulation of MAPK cascade"/>
    <property type="evidence" value="ECO:0007669"/>
    <property type="project" value="TreeGrafter"/>
</dbReference>
<feature type="compositionally biased region" description="Low complexity" evidence="5">
    <location>
        <begin position="1"/>
        <end position="21"/>
    </location>
</feature>
<organism evidence="8 9">
    <name type="scientific">Phialocephala subalpina</name>
    <dbReference type="NCBI Taxonomy" id="576137"/>
    <lineage>
        <taxon>Eukaryota</taxon>
        <taxon>Fungi</taxon>
        <taxon>Dikarya</taxon>
        <taxon>Ascomycota</taxon>
        <taxon>Pezizomycotina</taxon>
        <taxon>Leotiomycetes</taxon>
        <taxon>Helotiales</taxon>
        <taxon>Mollisiaceae</taxon>
        <taxon>Phialocephala</taxon>
        <taxon>Phialocephala fortinii species complex</taxon>
    </lineage>
</organism>
<dbReference type="PANTHER" id="PTHR10159">
    <property type="entry name" value="DUAL SPECIFICITY PROTEIN PHOSPHATASE"/>
    <property type="match status" value="1"/>
</dbReference>
<feature type="domain" description="Tyrosine specific protein phosphatases" evidence="7">
    <location>
        <begin position="102"/>
        <end position="163"/>
    </location>
</feature>
<dbReference type="GO" id="GO:0005737">
    <property type="term" value="C:cytoplasm"/>
    <property type="evidence" value="ECO:0007669"/>
    <property type="project" value="TreeGrafter"/>
</dbReference>
<dbReference type="PANTHER" id="PTHR10159:SF519">
    <property type="entry name" value="DUAL SPECIFICITY PROTEIN PHOSPHATASE MPK3"/>
    <property type="match status" value="1"/>
</dbReference>
<dbReference type="InterPro" id="IPR029021">
    <property type="entry name" value="Prot-tyrosine_phosphatase-like"/>
</dbReference>
<dbReference type="PROSITE" id="PS50056">
    <property type="entry name" value="TYR_PHOSPHATASE_2"/>
    <property type="match status" value="1"/>
</dbReference>
<keyword evidence="9" id="KW-1185">Reference proteome</keyword>
<gene>
    <name evidence="8" type="ORF">PAC_11348</name>
</gene>
<dbReference type="InterPro" id="IPR000340">
    <property type="entry name" value="Dual-sp_phosphatase_cat-dom"/>
</dbReference>
<comment type="similarity">
    <text evidence="1">Belongs to the protein-tyrosine phosphatase family. Non-receptor class dual specificity subfamily.</text>
</comment>
<dbReference type="EC" id="3.1.3.48" evidence="2"/>
<evidence type="ECO:0000259" key="7">
    <source>
        <dbReference type="PROSITE" id="PS50056"/>
    </source>
</evidence>
<evidence type="ECO:0000256" key="5">
    <source>
        <dbReference type="SAM" id="MobiDB-lite"/>
    </source>
</evidence>
<dbReference type="AlphaFoldDB" id="A0A1L7X8W4"/>
<evidence type="ECO:0000256" key="2">
    <source>
        <dbReference type="ARBA" id="ARBA00013064"/>
    </source>
</evidence>
<evidence type="ECO:0000256" key="3">
    <source>
        <dbReference type="ARBA" id="ARBA00022801"/>
    </source>
</evidence>
<dbReference type="InterPro" id="IPR020422">
    <property type="entry name" value="TYR_PHOSPHATASE_DUAL_dom"/>
</dbReference>
<dbReference type="Pfam" id="PF00782">
    <property type="entry name" value="DSPc"/>
    <property type="match status" value="1"/>
</dbReference>
<dbReference type="Gene3D" id="3.90.190.10">
    <property type="entry name" value="Protein tyrosine phosphatase superfamily"/>
    <property type="match status" value="1"/>
</dbReference>
<accession>A0A1L7X8W4</accession>
<sequence>MDTTTPHTTTQTPTPRGTSQTADSATQQGRLDRAHIATDTCVTEKELYQMFKVVPGLYISKFPTTIPVEITHILNMCTHPHPADDTNRAYLHIPILDIDNITPHIPSITTFISNALKQEGKVLVHCALRLNRSAAAVLAFLCFQKEMTAAEALKCLKERKPNVSPSAIFMGQINRYFGREESEKVEDPMNRERRQFQIEYESRSDEEIRRYNTVEGRRIPLYFRTLKKGKVRIKKANRGKIKNEAMGTM</sequence>
<evidence type="ECO:0000313" key="8">
    <source>
        <dbReference type="EMBL" id="CZR61452.1"/>
    </source>
</evidence>
<dbReference type="Proteomes" id="UP000184330">
    <property type="component" value="Unassembled WGS sequence"/>
</dbReference>